<gene>
    <name evidence="2" type="ORF">GYA55_13595</name>
</gene>
<dbReference type="AlphaFoldDB" id="A0A7X9FTU6"/>
<dbReference type="Proteomes" id="UP000524246">
    <property type="component" value="Unassembled WGS sequence"/>
</dbReference>
<dbReference type="EMBL" id="JAAZON010000621">
    <property type="protein sequence ID" value="NMC64193.1"/>
    <property type="molecule type" value="Genomic_DNA"/>
</dbReference>
<proteinExistence type="predicted"/>
<feature type="compositionally biased region" description="Basic and acidic residues" evidence="1">
    <location>
        <begin position="90"/>
        <end position="100"/>
    </location>
</feature>
<evidence type="ECO:0000256" key="1">
    <source>
        <dbReference type="SAM" id="MobiDB-lite"/>
    </source>
</evidence>
<organism evidence="2 3">
    <name type="scientific">SAR324 cluster bacterium</name>
    <dbReference type="NCBI Taxonomy" id="2024889"/>
    <lineage>
        <taxon>Bacteria</taxon>
        <taxon>Deltaproteobacteria</taxon>
        <taxon>SAR324 cluster</taxon>
    </lineage>
</organism>
<evidence type="ECO:0000313" key="2">
    <source>
        <dbReference type="EMBL" id="NMC64193.1"/>
    </source>
</evidence>
<reference evidence="2 3" key="1">
    <citation type="journal article" date="2020" name="Biotechnol. Biofuels">
        <title>New insights from the biogas microbiome by comprehensive genome-resolved metagenomics of nearly 1600 species originating from multiple anaerobic digesters.</title>
        <authorList>
            <person name="Campanaro S."/>
            <person name="Treu L."/>
            <person name="Rodriguez-R L.M."/>
            <person name="Kovalovszki A."/>
            <person name="Ziels R.M."/>
            <person name="Maus I."/>
            <person name="Zhu X."/>
            <person name="Kougias P.G."/>
            <person name="Basile A."/>
            <person name="Luo G."/>
            <person name="Schluter A."/>
            <person name="Konstantinidis K.T."/>
            <person name="Angelidaki I."/>
        </authorList>
    </citation>
    <scope>NUCLEOTIDE SEQUENCE [LARGE SCALE GENOMIC DNA]</scope>
    <source>
        <strain evidence="2">AS27yjCOA_65</strain>
    </source>
</reference>
<name>A0A7X9FTU6_9DELT</name>
<feature type="region of interest" description="Disordered" evidence="1">
    <location>
        <begin position="81"/>
        <end position="119"/>
    </location>
</feature>
<accession>A0A7X9FTU6</accession>
<comment type="caution">
    <text evidence="2">The sequence shown here is derived from an EMBL/GenBank/DDBJ whole genome shotgun (WGS) entry which is preliminary data.</text>
</comment>
<protein>
    <submittedName>
        <fullName evidence="2">Uncharacterized protein</fullName>
    </submittedName>
</protein>
<sequence length="119" mass="13581">MLITHTSLVFTYEFFALQLIAEILITEENCVGNSLYGSTLIFLMKQFLLARSTECRFKYMLIDLRKYDGSLVILVDFEKKEGQQKPASENGERAEPENSDKPLPVDQDISRKTPTKKAA</sequence>
<evidence type="ECO:0000313" key="3">
    <source>
        <dbReference type="Proteomes" id="UP000524246"/>
    </source>
</evidence>